<dbReference type="Gene3D" id="1.10.287.70">
    <property type="match status" value="1"/>
</dbReference>
<dbReference type="EnsemblMetazoa" id="SSS_851s_mrna">
    <property type="protein sequence ID" value="KAF7496056.1"/>
    <property type="gene ID" value="SSS_851"/>
</dbReference>
<keyword evidence="10" id="KW-1015">Disulfide bond</keyword>
<comment type="subcellular location">
    <subcellularLocation>
        <location evidence="2">Cell membrane</location>
        <topology evidence="2">Multi-pass membrane protein</topology>
    </subcellularLocation>
    <subcellularLocation>
        <location evidence="1">Endosome membrane</location>
        <topology evidence="1">Multi-pass membrane protein</topology>
    </subcellularLocation>
</comment>
<reference evidence="17" key="2">
    <citation type="submission" date="2020-01" db="EMBL/GenBank/DDBJ databases">
        <authorList>
            <person name="Korhonen P.K.K."/>
            <person name="Guangxu M.G."/>
            <person name="Wang T.W."/>
            <person name="Stroehlein A.J.S."/>
            <person name="Young N.D."/>
            <person name="Ang C.-S.A."/>
            <person name="Fernando D.W.F."/>
            <person name="Lu H.L."/>
            <person name="Taylor S.T."/>
            <person name="Ehtesham M.E.M."/>
            <person name="Najaraj S.H.N."/>
            <person name="Harsha G.H.G."/>
            <person name="Madugundu A.M."/>
            <person name="Renuse S.R."/>
            <person name="Holt D.H."/>
            <person name="Pandey A.P."/>
            <person name="Papenfuss A.P."/>
            <person name="Gasser R.B.G."/>
            <person name="Fischer K.F."/>
        </authorList>
    </citation>
    <scope>NUCLEOTIDE SEQUENCE</scope>
    <source>
        <strain evidence="17">SSS_KF_BRIS2020</strain>
    </source>
</reference>
<feature type="compositionally biased region" description="Basic and acidic residues" evidence="13">
    <location>
        <begin position="24"/>
        <end position="33"/>
    </location>
</feature>
<dbReference type="GO" id="GO:0072345">
    <property type="term" value="F:NAADP-sensitive calcium-release channel activity"/>
    <property type="evidence" value="ECO:0007669"/>
    <property type="project" value="TreeGrafter"/>
</dbReference>
<reference evidence="18" key="3">
    <citation type="submission" date="2022-06" db="UniProtKB">
        <authorList>
            <consortium name="EnsemblMetazoa"/>
        </authorList>
    </citation>
    <scope>IDENTIFICATION</scope>
</reference>
<evidence type="ECO:0000256" key="7">
    <source>
        <dbReference type="ARBA" id="ARBA00022989"/>
    </source>
</evidence>
<dbReference type="AlphaFoldDB" id="A0A834RHR0"/>
<feature type="compositionally biased region" description="Low complexity" evidence="13">
    <location>
        <begin position="75"/>
        <end position="88"/>
    </location>
</feature>
<evidence type="ECO:0000256" key="11">
    <source>
        <dbReference type="ARBA" id="ARBA00023303"/>
    </source>
</evidence>
<keyword evidence="11" id="KW-0407">Ion channel</keyword>
<dbReference type="InterPro" id="IPR013122">
    <property type="entry name" value="PKD1_2_channel"/>
</dbReference>
<evidence type="ECO:0000256" key="2">
    <source>
        <dbReference type="ARBA" id="ARBA00004651"/>
    </source>
</evidence>
<evidence type="ECO:0000259" key="16">
    <source>
        <dbReference type="Pfam" id="PF21381"/>
    </source>
</evidence>
<dbReference type="GO" id="GO:0010008">
    <property type="term" value="C:endosome membrane"/>
    <property type="evidence" value="ECO:0007669"/>
    <property type="project" value="UniProtKB-SubCell"/>
</dbReference>
<organism evidence="17">
    <name type="scientific">Sarcoptes scabiei</name>
    <name type="common">Itch mite</name>
    <name type="synonym">Acarus scabiei</name>
    <dbReference type="NCBI Taxonomy" id="52283"/>
    <lineage>
        <taxon>Eukaryota</taxon>
        <taxon>Metazoa</taxon>
        <taxon>Ecdysozoa</taxon>
        <taxon>Arthropoda</taxon>
        <taxon>Chelicerata</taxon>
        <taxon>Arachnida</taxon>
        <taxon>Acari</taxon>
        <taxon>Acariformes</taxon>
        <taxon>Sarcoptiformes</taxon>
        <taxon>Astigmata</taxon>
        <taxon>Psoroptidia</taxon>
        <taxon>Sarcoptoidea</taxon>
        <taxon>Sarcoptidae</taxon>
        <taxon>Sarcoptinae</taxon>
        <taxon>Sarcoptes</taxon>
    </lineage>
</organism>
<evidence type="ECO:0000256" key="3">
    <source>
        <dbReference type="ARBA" id="ARBA00022448"/>
    </source>
</evidence>
<keyword evidence="8" id="KW-0406">Ion transport</keyword>
<evidence type="ECO:0000256" key="6">
    <source>
        <dbReference type="ARBA" id="ARBA00022753"/>
    </source>
</evidence>
<dbReference type="GO" id="GO:0005765">
    <property type="term" value="C:lysosomal membrane"/>
    <property type="evidence" value="ECO:0007669"/>
    <property type="project" value="TreeGrafter"/>
</dbReference>
<feature type="transmembrane region" description="Helical" evidence="14">
    <location>
        <begin position="588"/>
        <end position="610"/>
    </location>
</feature>
<sequence length="805" mass="93670">MAENIHAIISNKHKSSRSISSHPSGDHSDQCSKKIDQTNLNENNFDEDDDIHILGRSTKISVDLNFSSPSPIKPNLSSSNTKTNENNNLALNKNSFADQNNQQSRPKHFNDGNNAFIRDQRASTGSSSSSLLPNESTQQTFHSFTESFFNHSNPIKFSKPNRNMQANEYISPVSPEQDEYTEWETVPRLVATRNRLHRRLCYHFMSPIDKWNIKKRFPWKMLLQAIKIIFVTLQVVLFGNTYTEKLEINDNMVSYDLLTTIHKTFLLNWDPTRESKSIPPLMPYAVYTIDDIYSHIDNAVINYANITKLSAASFGYQVKKENPFQSSSSEPLRMSIITSCYERYTNVTLNPSFGSYYIDANIIKNCFSIDNIYPPGSDLWRTFSFYQYLQKNHPEQIDLSSLILLSIKFPLRVIVLNTLSMMNLPQCFDLDAEIHFNNKPHTGSIIVNMILKKNPIECKGNLKVDKHHVQLNEFVILLNFSTQKFFISAYKIKLKLNSLLHFIDGWILMILMNDLLLIAGTTINLLRKLNVIGSHHINFIHPAQVDNLCSAFLGVGLLLVWFGILRYLTFFDQYNILIITIKHSLLRVLRFTSCVMVLYGGFCFSGWIVLGPYHFKFYTLSRTSECLFALLNGDDVFATFTYLDTSSTFVWWFSRIYLYTYILLFIYIVLSLFIAILMDSYETIKQYYLEKNNRNIKIDFSWCDDQLSRFLLAKFYNDDEHDDYEDDENDTINYQAINDRNRYDCNLISSSCSFVSGFCFYIYRFLRRIFAVICFRTNRIDDDDDDADDDENNQLSYNEQIRHIN</sequence>
<dbReference type="PANTHER" id="PTHR12127">
    <property type="entry name" value="MUCOLIPIN"/>
    <property type="match status" value="1"/>
</dbReference>
<reference evidence="19" key="1">
    <citation type="journal article" date="2020" name="PLoS Negl. Trop. Dis.">
        <title>High-quality nuclear genome for Sarcoptes scabiei-A critical resource for a neglected parasite.</title>
        <authorList>
            <person name="Korhonen P.K."/>
            <person name="Gasser R.B."/>
            <person name="Ma G."/>
            <person name="Wang T."/>
            <person name="Stroehlein A.J."/>
            <person name="Young N.D."/>
            <person name="Ang C.S."/>
            <person name="Fernando D.D."/>
            <person name="Lu H.C."/>
            <person name="Taylor S."/>
            <person name="Reynolds S.L."/>
            <person name="Mofiz E."/>
            <person name="Najaraj S.H."/>
            <person name="Gowda H."/>
            <person name="Madugundu A."/>
            <person name="Renuse S."/>
            <person name="Holt D."/>
            <person name="Pandey A."/>
            <person name="Papenfuss A.T."/>
            <person name="Fischer K."/>
        </authorList>
    </citation>
    <scope>NUCLEOTIDE SEQUENCE [LARGE SCALE GENOMIC DNA]</scope>
</reference>
<protein>
    <submittedName>
        <fullName evidence="17">Mucolipin-3</fullName>
    </submittedName>
</protein>
<feature type="transmembrane region" description="Helical" evidence="14">
    <location>
        <begin position="547"/>
        <end position="568"/>
    </location>
</feature>
<dbReference type="PANTHER" id="PTHR12127:SF7">
    <property type="entry name" value="SD02261P"/>
    <property type="match status" value="1"/>
</dbReference>
<dbReference type="Proteomes" id="UP000070412">
    <property type="component" value="Unassembled WGS sequence"/>
</dbReference>
<evidence type="ECO:0000259" key="15">
    <source>
        <dbReference type="Pfam" id="PF08016"/>
    </source>
</evidence>
<evidence type="ECO:0000256" key="13">
    <source>
        <dbReference type="SAM" id="MobiDB-lite"/>
    </source>
</evidence>
<feature type="domain" description="Mucolipin extracytosolic" evidence="16">
    <location>
        <begin position="284"/>
        <end position="459"/>
    </location>
</feature>
<dbReference type="InterPro" id="IPR049134">
    <property type="entry name" value="MCLN_ECD"/>
</dbReference>
<keyword evidence="4" id="KW-1003">Cell membrane</keyword>
<dbReference type="EMBL" id="WVUK01000041">
    <property type="protein sequence ID" value="KAF7496056.1"/>
    <property type="molecule type" value="Genomic_DNA"/>
</dbReference>
<evidence type="ECO:0000256" key="4">
    <source>
        <dbReference type="ARBA" id="ARBA00022475"/>
    </source>
</evidence>
<accession>A0A834RHR0</accession>
<keyword evidence="3" id="KW-0813">Transport</keyword>
<keyword evidence="9 14" id="KW-0472">Membrane</keyword>
<evidence type="ECO:0000313" key="18">
    <source>
        <dbReference type="EnsemblMetazoa" id="KAF7496056.1"/>
    </source>
</evidence>
<feature type="transmembrane region" description="Helical" evidence="14">
    <location>
        <begin position="505"/>
        <end position="526"/>
    </location>
</feature>
<evidence type="ECO:0000313" key="19">
    <source>
        <dbReference type="Proteomes" id="UP000070412"/>
    </source>
</evidence>
<keyword evidence="5 14" id="KW-0812">Transmembrane</keyword>
<feature type="transmembrane region" description="Helical" evidence="14">
    <location>
        <begin position="656"/>
        <end position="678"/>
    </location>
</feature>
<feature type="region of interest" description="Disordered" evidence="13">
    <location>
        <begin position="9"/>
        <end position="33"/>
    </location>
</feature>
<keyword evidence="6" id="KW-0967">Endosome</keyword>
<keyword evidence="19" id="KW-1185">Reference proteome</keyword>
<dbReference type="CDD" id="cd21050">
    <property type="entry name" value="ELD_TRPML"/>
    <property type="match status" value="1"/>
</dbReference>
<evidence type="ECO:0000256" key="5">
    <source>
        <dbReference type="ARBA" id="ARBA00022692"/>
    </source>
</evidence>
<feature type="region of interest" description="Disordered" evidence="13">
    <location>
        <begin position="63"/>
        <end position="88"/>
    </location>
</feature>
<feature type="domain" description="Polycystin cation channel PKD1/PKD2" evidence="15">
    <location>
        <begin position="475"/>
        <end position="684"/>
    </location>
</feature>
<proteinExistence type="predicted"/>
<comment type="catalytic activity">
    <reaction evidence="12">
        <text>Ca(2+)(in) = Ca(2+)(out)</text>
        <dbReference type="Rhea" id="RHEA:29671"/>
        <dbReference type="ChEBI" id="CHEBI:29108"/>
    </reaction>
</comment>
<evidence type="ECO:0000256" key="10">
    <source>
        <dbReference type="ARBA" id="ARBA00023157"/>
    </source>
</evidence>
<dbReference type="Pfam" id="PF21381">
    <property type="entry name" value="MCLN_ECD"/>
    <property type="match status" value="1"/>
</dbReference>
<evidence type="ECO:0000256" key="8">
    <source>
        <dbReference type="ARBA" id="ARBA00023065"/>
    </source>
</evidence>
<evidence type="ECO:0000256" key="9">
    <source>
        <dbReference type="ARBA" id="ARBA00023136"/>
    </source>
</evidence>
<keyword evidence="7 14" id="KW-1133">Transmembrane helix</keyword>
<gene>
    <name evidence="17" type="primary">SSS_851g</name>
    <name evidence="17" type="ORF">SSS_851</name>
</gene>
<name>A0A834RHR0_SARSC</name>
<dbReference type="OrthoDB" id="263481at2759"/>
<dbReference type="InterPro" id="IPR039031">
    <property type="entry name" value="Mucolipin"/>
</dbReference>
<feature type="transmembrane region" description="Helical" evidence="14">
    <location>
        <begin position="747"/>
        <end position="766"/>
    </location>
</feature>
<dbReference type="GO" id="GO:0005886">
    <property type="term" value="C:plasma membrane"/>
    <property type="evidence" value="ECO:0007669"/>
    <property type="project" value="UniProtKB-SubCell"/>
</dbReference>
<evidence type="ECO:0000256" key="1">
    <source>
        <dbReference type="ARBA" id="ARBA00004337"/>
    </source>
</evidence>
<dbReference type="Pfam" id="PF08016">
    <property type="entry name" value="PKD_channel"/>
    <property type="match status" value="1"/>
</dbReference>
<evidence type="ECO:0000256" key="14">
    <source>
        <dbReference type="SAM" id="Phobius"/>
    </source>
</evidence>
<evidence type="ECO:0000313" key="17">
    <source>
        <dbReference type="EMBL" id="KAF7496056.1"/>
    </source>
</evidence>
<evidence type="ECO:0000256" key="12">
    <source>
        <dbReference type="ARBA" id="ARBA00036634"/>
    </source>
</evidence>